<evidence type="ECO:0000313" key="9">
    <source>
        <dbReference type="Proteomes" id="UP001497382"/>
    </source>
</evidence>
<feature type="transmembrane region" description="Helical" evidence="7">
    <location>
        <begin position="218"/>
        <end position="249"/>
    </location>
</feature>
<dbReference type="Pfam" id="PF00939">
    <property type="entry name" value="Na_sulph_symp"/>
    <property type="match status" value="1"/>
</dbReference>
<keyword evidence="5 7" id="KW-1133">Transmembrane helix</keyword>
<comment type="similarity">
    <text evidence="2">Belongs to the SLC13A/DASS transporter (TC 2.A.47) family. NADC subfamily.</text>
</comment>
<dbReference type="EMBL" id="CAXIEN010000028">
    <property type="protein sequence ID" value="CAL1267398.1"/>
    <property type="molecule type" value="Genomic_DNA"/>
</dbReference>
<name>A0AAV1Z7S6_9ARAC</name>
<dbReference type="InterPro" id="IPR001898">
    <property type="entry name" value="SLC13A/DASS"/>
</dbReference>
<reference evidence="8 9" key="1">
    <citation type="submission" date="2024-04" db="EMBL/GenBank/DDBJ databases">
        <authorList>
            <person name="Rising A."/>
            <person name="Reimegard J."/>
            <person name="Sonavane S."/>
            <person name="Akerstrom W."/>
            <person name="Nylinder S."/>
            <person name="Hedman E."/>
            <person name="Kallberg Y."/>
        </authorList>
    </citation>
    <scope>NUCLEOTIDE SEQUENCE [LARGE SCALE GENOMIC DNA]</scope>
</reference>
<evidence type="ECO:0000256" key="5">
    <source>
        <dbReference type="ARBA" id="ARBA00022989"/>
    </source>
</evidence>
<feature type="transmembrane region" description="Helical" evidence="7">
    <location>
        <begin position="136"/>
        <end position="162"/>
    </location>
</feature>
<keyword evidence="3" id="KW-0813">Transport</keyword>
<feature type="transmembrane region" description="Helical" evidence="7">
    <location>
        <begin position="63"/>
        <end position="87"/>
    </location>
</feature>
<feature type="transmembrane region" description="Helical" evidence="7">
    <location>
        <begin position="25"/>
        <end position="43"/>
    </location>
</feature>
<proteinExistence type="inferred from homology"/>
<feature type="transmembrane region" description="Helical" evidence="7">
    <location>
        <begin position="317"/>
        <end position="336"/>
    </location>
</feature>
<dbReference type="PANTHER" id="PTHR10283:SF82">
    <property type="entry name" value="SOLUTE CARRIER FAMILY 13 MEMBER 2"/>
    <property type="match status" value="1"/>
</dbReference>
<dbReference type="GO" id="GO:0015137">
    <property type="term" value="F:citrate transmembrane transporter activity"/>
    <property type="evidence" value="ECO:0007669"/>
    <property type="project" value="TreeGrafter"/>
</dbReference>
<feature type="transmembrane region" description="Helical" evidence="7">
    <location>
        <begin position="476"/>
        <end position="498"/>
    </location>
</feature>
<evidence type="ECO:0000256" key="7">
    <source>
        <dbReference type="SAM" id="Phobius"/>
    </source>
</evidence>
<keyword evidence="6 7" id="KW-0472">Membrane</keyword>
<evidence type="ECO:0000256" key="4">
    <source>
        <dbReference type="ARBA" id="ARBA00022692"/>
    </source>
</evidence>
<evidence type="ECO:0000313" key="8">
    <source>
        <dbReference type="EMBL" id="CAL1267398.1"/>
    </source>
</evidence>
<feature type="transmembrane region" description="Helical" evidence="7">
    <location>
        <begin position="435"/>
        <end position="464"/>
    </location>
</feature>
<comment type="caution">
    <text evidence="8">The sequence shown here is derived from an EMBL/GenBank/DDBJ whole genome shotgun (WGS) entry which is preliminary data.</text>
</comment>
<feature type="transmembrane region" description="Helical" evidence="7">
    <location>
        <begin position="356"/>
        <end position="373"/>
    </location>
</feature>
<organism evidence="8 9">
    <name type="scientific">Larinioides sclopetarius</name>
    <dbReference type="NCBI Taxonomy" id="280406"/>
    <lineage>
        <taxon>Eukaryota</taxon>
        <taxon>Metazoa</taxon>
        <taxon>Ecdysozoa</taxon>
        <taxon>Arthropoda</taxon>
        <taxon>Chelicerata</taxon>
        <taxon>Arachnida</taxon>
        <taxon>Araneae</taxon>
        <taxon>Araneomorphae</taxon>
        <taxon>Entelegynae</taxon>
        <taxon>Araneoidea</taxon>
        <taxon>Araneidae</taxon>
        <taxon>Larinioides</taxon>
    </lineage>
</organism>
<dbReference type="InterPro" id="IPR031312">
    <property type="entry name" value="Na/sul_symport_CS"/>
</dbReference>
<evidence type="ECO:0000256" key="3">
    <source>
        <dbReference type="ARBA" id="ARBA00022448"/>
    </source>
</evidence>
<accession>A0AAV1Z7S6</accession>
<dbReference type="PANTHER" id="PTHR10283">
    <property type="entry name" value="SOLUTE CARRIER FAMILY 13 MEMBER"/>
    <property type="match status" value="1"/>
</dbReference>
<keyword evidence="9" id="KW-1185">Reference proteome</keyword>
<evidence type="ECO:0000256" key="1">
    <source>
        <dbReference type="ARBA" id="ARBA00004141"/>
    </source>
</evidence>
<evidence type="ECO:0000256" key="6">
    <source>
        <dbReference type="ARBA" id="ARBA00023136"/>
    </source>
</evidence>
<dbReference type="GO" id="GO:0015141">
    <property type="term" value="F:succinate transmembrane transporter activity"/>
    <property type="evidence" value="ECO:0007669"/>
    <property type="project" value="TreeGrafter"/>
</dbReference>
<dbReference type="Proteomes" id="UP001497382">
    <property type="component" value="Unassembled WGS sequence"/>
</dbReference>
<gene>
    <name evidence="8" type="ORF">LARSCL_LOCUS3641</name>
</gene>
<evidence type="ECO:0000256" key="2">
    <source>
        <dbReference type="ARBA" id="ARBA00006772"/>
    </source>
</evidence>
<keyword evidence="4 7" id="KW-0812">Transmembrane</keyword>
<feature type="transmembrane region" description="Helical" evidence="7">
    <location>
        <begin position="518"/>
        <end position="540"/>
    </location>
</feature>
<evidence type="ECO:0008006" key="10">
    <source>
        <dbReference type="Google" id="ProtNLM"/>
    </source>
</evidence>
<dbReference type="AlphaFoldDB" id="A0AAV1Z7S6"/>
<dbReference type="CDD" id="cd01115">
    <property type="entry name" value="SLC13_permease"/>
    <property type="match status" value="1"/>
</dbReference>
<sequence length="574" mass="63285">MSNLIYRKKTVYFAGYTSTKMKLKIFVYVVSLLLPFLLLPLALSTNQGTQCAYVMLIVALYWLLEPVPIAAAGMLPIVLFPILGILSSTDVCQNYMKEGYMAFIAGLMAATAVESSNLHERIALKVLLLIGSEIKWILLGIMLTTAFLSIWITNSATAALLVPIVDALAGEIHNETKEIYPDDNNSANVGNQICSLEENRKTRNAIQERKDKSDAFRLTLLLGVCYAANIGGTGSLLGTPSNLVLVVMLEDFYPDSNEISFASWMMYNIPGLFLCVIIGWLYLWLVNIYFSKRNNNNKSKDEVYGIILKRYQRLGSLSSYEISVIVLFSLLIALWTFRDPKFIPGWYTAIGFKMKVGNSAAAIAILFLMFLLPSDFRDLSSPRILEWKKAQAKFPWSVIFLVGGGASLAHGAKVSGLNNSIGSMLSKLRTLPSGLIVAITCFSTAAATEIFSNLSVTMIFLPILNQTALSIGVNPLYLMLPTTAAASYAFMLPVATLSNAIVFEEGNMKMMDMLKPGIAMNIMCCCVQLFTLHTLGIALFDVNKFPSWADNSTFNNFEYMATNATQTQNITLAL</sequence>
<feature type="transmembrane region" description="Helical" evidence="7">
    <location>
        <begin position="394"/>
        <end position="415"/>
    </location>
</feature>
<feature type="transmembrane region" description="Helical" evidence="7">
    <location>
        <begin position="269"/>
        <end position="290"/>
    </location>
</feature>
<feature type="transmembrane region" description="Helical" evidence="7">
    <location>
        <begin position="99"/>
        <end position="116"/>
    </location>
</feature>
<protein>
    <recommendedName>
        <fullName evidence="10">Solute carrier family 13 member 5</fullName>
    </recommendedName>
</protein>
<dbReference type="GO" id="GO:0005886">
    <property type="term" value="C:plasma membrane"/>
    <property type="evidence" value="ECO:0007669"/>
    <property type="project" value="TreeGrafter"/>
</dbReference>
<comment type="subcellular location">
    <subcellularLocation>
        <location evidence="1">Membrane</location>
        <topology evidence="1">Multi-pass membrane protein</topology>
    </subcellularLocation>
</comment>
<dbReference type="PROSITE" id="PS01271">
    <property type="entry name" value="NA_SULFATE"/>
    <property type="match status" value="1"/>
</dbReference>